<accession>A0A4R1FWQ1</accession>
<evidence type="ECO:0008006" key="4">
    <source>
        <dbReference type="Google" id="ProtNLM"/>
    </source>
</evidence>
<feature type="region of interest" description="Disordered" evidence="1">
    <location>
        <begin position="50"/>
        <end position="86"/>
    </location>
</feature>
<protein>
    <recommendedName>
        <fullName evidence="4">DUF5302 domain-containing protein</fullName>
    </recommendedName>
</protein>
<dbReference type="InterPro" id="IPR035172">
    <property type="entry name" value="DUF5302"/>
</dbReference>
<evidence type="ECO:0000313" key="2">
    <source>
        <dbReference type="EMBL" id="TCJ99477.1"/>
    </source>
</evidence>
<dbReference type="EMBL" id="SMFR01000001">
    <property type="protein sequence ID" value="TCJ99477.1"/>
    <property type="molecule type" value="Genomic_DNA"/>
</dbReference>
<keyword evidence="3" id="KW-1185">Reference proteome</keyword>
<name>A0A4R1FWQ1_9NOCA</name>
<reference evidence="2 3" key="1">
    <citation type="submission" date="2019-03" db="EMBL/GenBank/DDBJ databases">
        <title>Genomic Encyclopedia of Type Strains, Phase IV (KMG-IV): sequencing the most valuable type-strain genomes for metagenomic binning, comparative biology and taxonomic classification.</title>
        <authorList>
            <person name="Goeker M."/>
        </authorList>
    </citation>
    <scope>NUCLEOTIDE SEQUENCE [LARGE SCALE GENOMIC DNA]</scope>
    <source>
        <strain evidence="2 3">DSM 44684</strain>
    </source>
</reference>
<proteinExistence type="predicted"/>
<dbReference type="Pfam" id="PF17227">
    <property type="entry name" value="DUF5302"/>
    <property type="match status" value="1"/>
</dbReference>
<dbReference type="AlphaFoldDB" id="A0A4R1FWQ1"/>
<evidence type="ECO:0000256" key="1">
    <source>
        <dbReference type="SAM" id="MobiDB-lite"/>
    </source>
</evidence>
<gene>
    <name evidence="2" type="ORF">DFR71_0455</name>
</gene>
<comment type="caution">
    <text evidence="2">The sequence shown here is derived from an EMBL/GenBank/DDBJ whole genome shotgun (WGS) entry which is preliminary data.</text>
</comment>
<evidence type="ECO:0000313" key="3">
    <source>
        <dbReference type="Proteomes" id="UP000294856"/>
    </source>
</evidence>
<sequence length="86" mass="9447">MVLPMVFEGVPRWQAVPMPDDQEVRAEQSTDAIETQEEATKRKFREALERKNGHSAVGGAAQNSAKVRGTHAQAGGKRTFRRRAGG</sequence>
<dbReference type="Proteomes" id="UP000294856">
    <property type="component" value="Unassembled WGS sequence"/>
</dbReference>
<organism evidence="2 3">
    <name type="scientific">Nocardia alba</name>
    <dbReference type="NCBI Taxonomy" id="225051"/>
    <lineage>
        <taxon>Bacteria</taxon>
        <taxon>Bacillati</taxon>
        <taxon>Actinomycetota</taxon>
        <taxon>Actinomycetes</taxon>
        <taxon>Mycobacteriales</taxon>
        <taxon>Nocardiaceae</taxon>
        <taxon>Nocardia</taxon>
    </lineage>
</organism>